<dbReference type="EMBL" id="CABFNQ020000758">
    <property type="protein sequence ID" value="CAH0037179.1"/>
    <property type="molecule type" value="Genomic_DNA"/>
</dbReference>
<protein>
    <recommendedName>
        <fullName evidence="1">Heterokaryon incompatibility domain-containing protein</fullName>
    </recommendedName>
</protein>
<dbReference type="PANTHER" id="PTHR33112:SF10">
    <property type="entry name" value="TOL"/>
    <property type="match status" value="1"/>
</dbReference>
<feature type="domain" description="Heterokaryon incompatibility" evidence="1">
    <location>
        <begin position="82"/>
        <end position="230"/>
    </location>
</feature>
<organism evidence="2 3">
    <name type="scientific">Clonostachys rhizophaga</name>
    <dbReference type="NCBI Taxonomy" id="160324"/>
    <lineage>
        <taxon>Eukaryota</taxon>
        <taxon>Fungi</taxon>
        <taxon>Dikarya</taxon>
        <taxon>Ascomycota</taxon>
        <taxon>Pezizomycotina</taxon>
        <taxon>Sordariomycetes</taxon>
        <taxon>Hypocreomycetidae</taxon>
        <taxon>Hypocreales</taxon>
        <taxon>Bionectriaceae</taxon>
        <taxon>Clonostachys</taxon>
    </lineage>
</organism>
<keyword evidence="3" id="KW-1185">Reference proteome</keyword>
<dbReference type="InterPro" id="IPR010730">
    <property type="entry name" value="HET"/>
</dbReference>
<dbReference type="Pfam" id="PF06985">
    <property type="entry name" value="HET"/>
    <property type="match status" value="1"/>
</dbReference>
<dbReference type="OrthoDB" id="5125733at2759"/>
<dbReference type="Proteomes" id="UP000696573">
    <property type="component" value="Unassembled WGS sequence"/>
</dbReference>
<feature type="non-terminal residue" evidence="2">
    <location>
        <position position="503"/>
    </location>
</feature>
<evidence type="ECO:0000313" key="3">
    <source>
        <dbReference type="Proteomes" id="UP000696573"/>
    </source>
</evidence>
<feature type="non-terminal residue" evidence="2">
    <location>
        <position position="1"/>
    </location>
</feature>
<evidence type="ECO:0000313" key="2">
    <source>
        <dbReference type="EMBL" id="CAH0037179.1"/>
    </source>
</evidence>
<dbReference type="PANTHER" id="PTHR33112">
    <property type="entry name" value="DOMAIN PROTEIN, PUTATIVE-RELATED"/>
    <property type="match status" value="1"/>
</dbReference>
<reference evidence="2" key="1">
    <citation type="submission" date="2021-10" db="EMBL/GenBank/DDBJ databases">
        <authorList>
            <person name="Piombo E."/>
        </authorList>
    </citation>
    <scope>NUCLEOTIDE SEQUENCE</scope>
</reference>
<accession>A0A9N9VYC3</accession>
<comment type="caution">
    <text evidence="2">The sequence shown here is derived from an EMBL/GenBank/DDBJ whole genome shotgun (WGS) entry which is preliminary data.</text>
</comment>
<gene>
    <name evidence="2" type="ORF">CRHIZ90672A_00010598</name>
</gene>
<sequence length="503" mass="58456">FNKRLNETDIGFHRLLDIGSDTYFDLLRHWLNSCDNSEDHRYWGCHRGSNSVLPSRVLDVGEGPNSTVLRLYCSQPNEQADYIALSHCWGNLPPKYLNQVRTLKSNIAKRVDQIDMGDLPQNFRDAITVTRQLNKRYLWIDSLCIIQDDPSDWEREAKKMETVYTMAYCTLAASSAQDSTVGFLEPRPSRRYFAINRTGEMPYYVCEPIDNFNRDVESSALNSRGWVFQERCLSKRTIHFTNTQTYWECGIGVHCETLTLMYKLGDPAFPSTIGYGVHASEWDFVKLLIQKYTQLNLTKPEDRALAFLGIEQRFEKELCTDIKHGLAEKFLHRGLLWQRAGNSPLKRIKYPNDRNIPSWSWMAWNGEITFLGIYRQAVFWNESLLFPSKGKLYVRLRMFRSSIEERRKWTSAESLDGSDNTKRNWIRLDRVDDDLLSARCAILGIEKNQGDSLIPLDHCYVLIVQPAASQDENHSRYYERIGVGFIHKKELSIDENVITGWLI</sequence>
<proteinExistence type="predicted"/>
<evidence type="ECO:0000259" key="1">
    <source>
        <dbReference type="Pfam" id="PF06985"/>
    </source>
</evidence>
<name>A0A9N9VYC3_9HYPO</name>
<dbReference type="AlphaFoldDB" id="A0A9N9VYC3"/>